<accession>A0A9N9G6I2</accession>
<reference evidence="1" key="1">
    <citation type="submission" date="2021-06" db="EMBL/GenBank/DDBJ databases">
        <authorList>
            <person name="Kallberg Y."/>
            <person name="Tangrot J."/>
            <person name="Rosling A."/>
        </authorList>
    </citation>
    <scope>NUCLEOTIDE SEQUENCE</scope>
    <source>
        <strain evidence="1">BR232B</strain>
    </source>
</reference>
<dbReference type="OrthoDB" id="2440019at2759"/>
<comment type="caution">
    <text evidence="1">The sequence shown here is derived from an EMBL/GenBank/DDBJ whole genome shotgun (WGS) entry which is preliminary data.</text>
</comment>
<evidence type="ECO:0000313" key="1">
    <source>
        <dbReference type="EMBL" id="CAG8580839.1"/>
    </source>
</evidence>
<name>A0A9N9G6I2_9GLOM</name>
<proteinExistence type="predicted"/>
<gene>
    <name evidence="1" type="ORF">PBRASI_LOCUS6610</name>
</gene>
<dbReference type="EMBL" id="CAJVPI010000896">
    <property type="protein sequence ID" value="CAG8580839.1"/>
    <property type="molecule type" value="Genomic_DNA"/>
</dbReference>
<evidence type="ECO:0000313" key="2">
    <source>
        <dbReference type="Proteomes" id="UP000789739"/>
    </source>
</evidence>
<sequence length="252" mass="29114">MTSSNPFFHGSDALDVYFAESPPNTWSYTDFLLANRNAIVNSSPYTDDWRGLDGAWVKRFLKKVEQFASKEEYEQAKLGDNRRLFWEPIITERKQIIVKNLYEYESLNLLEISGNVSSKKLGHKLASELPTIIDSKQQVLNIMEEGISLKTLLKLSITCMLNTQCFKLKYFQEFIPLFEQYKEQQKSNICTNDDVMDIQGDSGFARFLTVNQYTKVLSDSTTKDRQKRTLTDWIHVTNSLVEVKDGDTEDVT</sequence>
<dbReference type="Proteomes" id="UP000789739">
    <property type="component" value="Unassembled WGS sequence"/>
</dbReference>
<feature type="non-terminal residue" evidence="1">
    <location>
        <position position="252"/>
    </location>
</feature>
<dbReference type="AlphaFoldDB" id="A0A9N9G6I2"/>
<protein>
    <submittedName>
        <fullName evidence="1">5487_t:CDS:1</fullName>
    </submittedName>
</protein>
<keyword evidence="2" id="KW-1185">Reference proteome</keyword>
<organism evidence="1 2">
    <name type="scientific">Paraglomus brasilianum</name>
    <dbReference type="NCBI Taxonomy" id="144538"/>
    <lineage>
        <taxon>Eukaryota</taxon>
        <taxon>Fungi</taxon>
        <taxon>Fungi incertae sedis</taxon>
        <taxon>Mucoromycota</taxon>
        <taxon>Glomeromycotina</taxon>
        <taxon>Glomeromycetes</taxon>
        <taxon>Paraglomerales</taxon>
        <taxon>Paraglomeraceae</taxon>
        <taxon>Paraglomus</taxon>
    </lineage>
</organism>